<accession>A0A396J1Q1</accession>
<protein>
    <submittedName>
        <fullName evidence="1">Uncharacterized protein</fullName>
    </submittedName>
</protein>
<proteinExistence type="predicted"/>
<reference evidence="1" key="1">
    <citation type="journal article" date="2018" name="Nat. Plants">
        <title>Whole-genome landscape of Medicago truncatula symbiotic genes.</title>
        <authorList>
            <person name="Pecrix Y."/>
            <person name="Gamas P."/>
            <person name="Carrere S."/>
        </authorList>
    </citation>
    <scope>NUCLEOTIDE SEQUENCE</scope>
    <source>
        <tissue evidence="1">Leaves</tissue>
    </source>
</reference>
<name>A0A396J1Q1_MEDTR</name>
<dbReference type="Gramene" id="rna7591">
    <property type="protein sequence ID" value="RHN71936.1"/>
    <property type="gene ID" value="gene7591"/>
</dbReference>
<dbReference type="EMBL" id="PSQE01000002">
    <property type="protein sequence ID" value="RHN71936.1"/>
    <property type="molecule type" value="Genomic_DNA"/>
</dbReference>
<dbReference type="Proteomes" id="UP000265566">
    <property type="component" value="Chromosome 2"/>
</dbReference>
<comment type="caution">
    <text evidence="1">The sequence shown here is derived from an EMBL/GenBank/DDBJ whole genome shotgun (WGS) entry which is preliminary data.</text>
</comment>
<evidence type="ECO:0000313" key="1">
    <source>
        <dbReference type="EMBL" id="RHN71936.1"/>
    </source>
</evidence>
<dbReference type="AlphaFoldDB" id="A0A396J1Q1"/>
<gene>
    <name evidence="1" type="ORF">MtrunA17_Chr2g0282221</name>
</gene>
<sequence>MNLESSVQLVPFGLQPEAYTSHQVASLHAENTTVRSSFWNLASMEEYSHLN</sequence>
<organism evidence="1">
    <name type="scientific">Medicago truncatula</name>
    <name type="common">Barrel medic</name>
    <name type="synonym">Medicago tribuloides</name>
    <dbReference type="NCBI Taxonomy" id="3880"/>
    <lineage>
        <taxon>Eukaryota</taxon>
        <taxon>Viridiplantae</taxon>
        <taxon>Streptophyta</taxon>
        <taxon>Embryophyta</taxon>
        <taxon>Tracheophyta</taxon>
        <taxon>Spermatophyta</taxon>
        <taxon>Magnoliopsida</taxon>
        <taxon>eudicotyledons</taxon>
        <taxon>Gunneridae</taxon>
        <taxon>Pentapetalae</taxon>
        <taxon>rosids</taxon>
        <taxon>fabids</taxon>
        <taxon>Fabales</taxon>
        <taxon>Fabaceae</taxon>
        <taxon>Papilionoideae</taxon>
        <taxon>50 kb inversion clade</taxon>
        <taxon>NPAAA clade</taxon>
        <taxon>Hologalegina</taxon>
        <taxon>IRL clade</taxon>
        <taxon>Trifolieae</taxon>
        <taxon>Medicago</taxon>
    </lineage>
</organism>